<keyword evidence="9" id="KW-1185">Reference proteome</keyword>
<feature type="domain" description="EF-hand" evidence="7">
    <location>
        <begin position="714"/>
        <end position="749"/>
    </location>
</feature>
<feature type="transmembrane region" description="Helical" evidence="5">
    <location>
        <begin position="423"/>
        <end position="444"/>
    </location>
</feature>
<feature type="region of interest" description="Disordered" evidence="4">
    <location>
        <begin position="573"/>
        <end position="635"/>
    </location>
</feature>
<evidence type="ECO:0000259" key="7">
    <source>
        <dbReference type="PROSITE" id="PS50222"/>
    </source>
</evidence>
<dbReference type="Proteomes" id="UP000030745">
    <property type="component" value="Unassembled WGS sequence"/>
</dbReference>
<dbReference type="STRING" id="695850.A0A067CGS3"/>
<evidence type="ECO:0000256" key="6">
    <source>
        <dbReference type="SAM" id="SignalP"/>
    </source>
</evidence>
<dbReference type="RefSeq" id="XP_012203531.1">
    <property type="nucleotide sequence ID" value="XM_012348141.1"/>
</dbReference>
<feature type="domain" description="EF-hand" evidence="7">
    <location>
        <begin position="673"/>
        <end position="708"/>
    </location>
</feature>
<dbReference type="SMART" id="SM00054">
    <property type="entry name" value="EFh"/>
    <property type="match status" value="4"/>
</dbReference>
<evidence type="ECO:0000256" key="3">
    <source>
        <dbReference type="ARBA" id="ARBA00022837"/>
    </source>
</evidence>
<feature type="transmembrane region" description="Helical" evidence="5">
    <location>
        <begin position="308"/>
        <end position="325"/>
    </location>
</feature>
<feature type="signal peptide" evidence="6">
    <location>
        <begin position="1"/>
        <end position="27"/>
    </location>
</feature>
<feature type="domain" description="EF-hand" evidence="7">
    <location>
        <begin position="750"/>
        <end position="784"/>
    </location>
</feature>
<accession>A0A067CGS3</accession>
<feature type="compositionally biased region" description="Basic and acidic residues" evidence="4">
    <location>
        <begin position="622"/>
        <end position="635"/>
    </location>
</feature>
<dbReference type="InterPro" id="IPR002048">
    <property type="entry name" value="EF_hand_dom"/>
</dbReference>
<dbReference type="Gene3D" id="1.10.238.10">
    <property type="entry name" value="EF-hand"/>
    <property type="match status" value="2"/>
</dbReference>
<dbReference type="PANTHER" id="PTHR23048">
    <property type="entry name" value="MYOSIN LIGHT CHAIN 1, 3"/>
    <property type="match status" value="1"/>
</dbReference>
<evidence type="ECO:0000256" key="4">
    <source>
        <dbReference type="SAM" id="MobiDB-lite"/>
    </source>
</evidence>
<dbReference type="PROSITE" id="PS00018">
    <property type="entry name" value="EF_HAND_1"/>
    <property type="match status" value="2"/>
</dbReference>
<keyword evidence="5" id="KW-0472">Membrane</keyword>
<dbReference type="InterPro" id="IPR011992">
    <property type="entry name" value="EF-hand-dom_pair"/>
</dbReference>
<dbReference type="InterPro" id="IPR050230">
    <property type="entry name" value="CALM/Myosin/TropC-like"/>
</dbReference>
<evidence type="ECO:0000313" key="9">
    <source>
        <dbReference type="Proteomes" id="UP000030745"/>
    </source>
</evidence>
<keyword evidence="5" id="KW-0812">Transmembrane</keyword>
<feature type="transmembrane region" description="Helical" evidence="5">
    <location>
        <begin position="100"/>
        <end position="118"/>
    </location>
</feature>
<keyword evidence="5" id="KW-1133">Transmembrane helix</keyword>
<dbReference type="KEGG" id="spar:SPRG_09020"/>
<feature type="transmembrane region" description="Helical" evidence="5">
    <location>
        <begin position="146"/>
        <end position="168"/>
    </location>
</feature>
<dbReference type="GO" id="GO:0016460">
    <property type="term" value="C:myosin II complex"/>
    <property type="evidence" value="ECO:0007669"/>
    <property type="project" value="TreeGrafter"/>
</dbReference>
<dbReference type="EMBL" id="KK583229">
    <property type="protein sequence ID" value="KDO25721.1"/>
    <property type="molecule type" value="Genomic_DNA"/>
</dbReference>
<feature type="chain" id="PRO_5001634536" description="Calmodulin" evidence="6">
    <location>
        <begin position="28"/>
        <end position="784"/>
    </location>
</feature>
<sequence>MARRGQLRWFSTYMMLACALLLQRILAQEESKEAKGAKGAKGSHEATEASHEDEAAEAYYTAVASVVTITALIFMSIVFETASEHLKESTEETNMPFISTIFSELTTLGFIGSVLFVVSKSGYLEKASVILFGEGKKEELQETVEMLHMALFLFVVIFLLLCIVLLKLGTGVQNEWREFERRSPYLPVVVSDFCLATEPPTTFWEKFNYRRILEASKRRREMVYLSLRRRFVDVRSNHPDPLRCKEMEKEYQVNQNIRFPFNEYLSVISGEVMARLIEIDVITWVALEVFIVCMLFVCWQVGPENEVYVLVTCGILLIFLNQVVYGRVRQMRKLLTPPKLFRKAERRRLQPDWRRQNQLVPAQPLSSPTEKSPLLLATSASWDKIPSDSNPPYLAMLPNGGMDMDYNELTNAQKKLLGGGNGVLLAMFSTRMVFLLTALHLSVFLVRTMGQIHTSSAYPWWEKVILYVLLALPSCMVTSMSTIIARDGLYSFNVEHMKVPRVINKVMRILKARSTLRTLRFIAEMKVYLREDHKKNNPHMTHDDEGPSHHIVMGSKRGSMDGLSFHAEVQRLVESPTKSNTSEALSKHKHESPSARMQYELPMSPLSEPSTPKRKLSTETNLRNDKHSQKDKYEEELERREIGAIFELFDRDVSGSISRNEMQTLLQAISSDMTMDQINRIMIELDENHTGEVQFEAFYNWCRSRIHEHSSSFSKHELIHEVFNMIDTDKSGFITVDEFISIFSKLGQSLDHDDVRELIYQMDSNDDGKIDLEEFSKMLHKHAV</sequence>
<keyword evidence="3" id="KW-0106">Calcium</keyword>
<dbReference type="SUPFAM" id="SSF47473">
    <property type="entry name" value="EF-hand"/>
    <property type="match status" value="1"/>
</dbReference>
<reference evidence="8 9" key="1">
    <citation type="journal article" date="2013" name="PLoS Genet.">
        <title>Distinctive expansion of potential virulence genes in the genome of the oomycete fish pathogen Saprolegnia parasitica.</title>
        <authorList>
            <person name="Jiang R.H."/>
            <person name="de Bruijn I."/>
            <person name="Haas B.J."/>
            <person name="Belmonte R."/>
            <person name="Lobach L."/>
            <person name="Christie J."/>
            <person name="van den Ackerveken G."/>
            <person name="Bottin A."/>
            <person name="Bulone V."/>
            <person name="Diaz-Moreno S.M."/>
            <person name="Dumas B."/>
            <person name="Fan L."/>
            <person name="Gaulin E."/>
            <person name="Govers F."/>
            <person name="Grenville-Briggs L.J."/>
            <person name="Horner N.R."/>
            <person name="Levin J.Z."/>
            <person name="Mammella M."/>
            <person name="Meijer H.J."/>
            <person name="Morris P."/>
            <person name="Nusbaum C."/>
            <person name="Oome S."/>
            <person name="Phillips A.J."/>
            <person name="van Rooyen D."/>
            <person name="Rzeszutek E."/>
            <person name="Saraiva M."/>
            <person name="Secombes C.J."/>
            <person name="Seidl M.F."/>
            <person name="Snel B."/>
            <person name="Stassen J.H."/>
            <person name="Sykes S."/>
            <person name="Tripathy S."/>
            <person name="van den Berg H."/>
            <person name="Vega-Arreguin J.C."/>
            <person name="Wawra S."/>
            <person name="Young S.K."/>
            <person name="Zeng Q."/>
            <person name="Dieguez-Uribeondo J."/>
            <person name="Russ C."/>
            <person name="Tyler B.M."/>
            <person name="van West P."/>
        </authorList>
    </citation>
    <scope>NUCLEOTIDE SEQUENCE [LARGE SCALE GENOMIC DNA]</scope>
    <source>
        <strain evidence="8 9">CBS 223.65</strain>
    </source>
</reference>
<keyword evidence="2" id="KW-0677">Repeat</keyword>
<feature type="domain" description="EF-hand" evidence="7">
    <location>
        <begin position="637"/>
        <end position="672"/>
    </location>
</feature>
<dbReference type="PANTHER" id="PTHR23048:SF0">
    <property type="entry name" value="CALMODULIN LIKE 3"/>
    <property type="match status" value="1"/>
</dbReference>
<dbReference type="GeneID" id="24131219"/>
<evidence type="ECO:0000313" key="8">
    <source>
        <dbReference type="EMBL" id="KDO25721.1"/>
    </source>
</evidence>
<feature type="transmembrane region" description="Helical" evidence="5">
    <location>
        <begin position="281"/>
        <end position="302"/>
    </location>
</feature>
<dbReference type="GO" id="GO:0005509">
    <property type="term" value="F:calcium ion binding"/>
    <property type="evidence" value="ECO:0007669"/>
    <property type="project" value="InterPro"/>
</dbReference>
<gene>
    <name evidence="8" type="ORF">SPRG_09020</name>
</gene>
<keyword evidence="6" id="KW-0732">Signal</keyword>
<dbReference type="InterPro" id="IPR018247">
    <property type="entry name" value="EF_Hand_1_Ca_BS"/>
</dbReference>
<dbReference type="OrthoDB" id="6081786at2759"/>
<feature type="transmembrane region" description="Helical" evidence="5">
    <location>
        <begin position="464"/>
        <end position="485"/>
    </location>
</feature>
<dbReference type="OMA" id="RELIYQM"/>
<evidence type="ECO:0000256" key="5">
    <source>
        <dbReference type="SAM" id="Phobius"/>
    </source>
</evidence>
<dbReference type="AlphaFoldDB" id="A0A067CGS3"/>
<feature type="transmembrane region" description="Helical" evidence="5">
    <location>
        <begin position="58"/>
        <end position="79"/>
    </location>
</feature>
<organism evidence="8 9">
    <name type="scientific">Saprolegnia parasitica (strain CBS 223.65)</name>
    <dbReference type="NCBI Taxonomy" id="695850"/>
    <lineage>
        <taxon>Eukaryota</taxon>
        <taxon>Sar</taxon>
        <taxon>Stramenopiles</taxon>
        <taxon>Oomycota</taxon>
        <taxon>Saprolegniomycetes</taxon>
        <taxon>Saprolegniales</taxon>
        <taxon>Saprolegniaceae</taxon>
        <taxon>Saprolegnia</taxon>
    </lineage>
</organism>
<name>A0A067CGS3_SAPPC</name>
<dbReference type="PROSITE" id="PS50222">
    <property type="entry name" value="EF_HAND_2"/>
    <property type="match status" value="4"/>
</dbReference>
<dbReference type="FunFam" id="1.10.238.10:FF:000001">
    <property type="entry name" value="Calmodulin 1"/>
    <property type="match status" value="1"/>
</dbReference>
<evidence type="ECO:0000256" key="2">
    <source>
        <dbReference type="ARBA" id="ARBA00022737"/>
    </source>
</evidence>
<proteinExistence type="predicted"/>
<protein>
    <recommendedName>
        <fullName evidence="1">Calmodulin</fullName>
    </recommendedName>
</protein>
<evidence type="ECO:0000256" key="1">
    <source>
        <dbReference type="ARBA" id="ARBA00020786"/>
    </source>
</evidence>
<dbReference type="CDD" id="cd00051">
    <property type="entry name" value="EFh"/>
    <property type="match status" value="2"/>
</dbReference>
<dbReference type="VEuPathDB" id="FungiDB:SPRG_09020"/>
<dbReference type="Pfam" id="PF13499">
    <property type="entry name" value="EF-hand_7"/>
    <property type="match status" value="2"/>
</dbReference>